<accession>A0A1X7A7M4</accession>
<dbReference type="PANTHER" id="PTHR38460">
    <property type="entry name" value="TAUTOMERASE YOLI-RELATED"/>
    <property type="match status" value="1"/>
</dbReference>
<proteinExistence type="predicted"/>
<dbReference type="EMBL" id="FWFJ01000046">
    <property type="protein sequence ID" value="SLN70949.1"/>
    <property type="molecule type" value="Genomic_DNA"/>
</dbReference>
<gene>
    <name evidence="1" type="ORF">ROG8370_03405</name>
</gene>
<dbReference type="SUPFAM" id="SSF55331">
    <property type="entry name" value="Tautomerase/MIF"/>
    <property type="match status" value="1"/>
</dbReference>
<keyword evidence="2" id="KW-1185">Reference proteome</keyword>
<dbReference type="Gene3D" id="3.30.429.10">
    <property type="entry name" value="Macrophage Migration Inhibitory Factor"/>
    <property type="match status" value="1"/>
</dbReference>
<protein>
    <submittedName>
        <fullName evidence="1">4-oxalocrotonate tautomerase</fullName>
    </submittedName>
</protein>
<reference evidence="2" key="1">
    <citation type="submission" date="2017-03" db="EMBL/GenBank/DDBJ databases">
        <authorList>
            <person name="Rodrigo-Torres L."/>
            <person name="Arahal R.D."/>
            <person name="Lucena T."/>
        </authorList>
    </citation>
    <scope>NUCLEOTIDE SEQUENCE [LARGE SCALE GENOMIC DNA]</scope>
    <source>
        <strain evidence="2">CECT 8370</strain>
    </source>
</reference>
<dbReference type="AlphaFoldDB" id="A0A1X7A7M4"/>
<dbReference type="PANTHER" id="PTHR38460:SF1">
    <property type="entry name" value="TAUTOMERASE YOLI-RELATED"/>
    <property type="match status" value="1"/>
</dbReference>
<dbReference type="Pfam" id="PF14552">
    <property type="entry name" value="Tautomerase_2"/>
    <property type="match status" value="1"/>
</dbReference>
<sequence length="135" mass="14827">MPIVRTAVKSGTSPDLKQKIAMAIHTALVDSIGMPADELFNLVQEYDPADFFYSRTFNGISRSDSLVLVEITMRRGRSDAMKTALYAAIASTLAKDARISPKDVFIFMHENDYSDWSVGNGSFAMKIVQQPGSDG</sequence>
<evidence type="ECO:0000313" key="2">
    <source>
        <dbReference type="Proteomes" id="UP000194012"/>
    </source>
</evidence>
<dbReference type="OrthoDB" id="9804765at2"/>
<dbReference type="InterPro" id="IPR037479">
    <property type="entry name" value="Tauto_MSAD"/>
</dbReference>
<dbReference type="Proteomes" id="UP000194012">
    <property type="component" value="Unassembled WGS sequence"/>
</dbReference>
<name>A0A1X7A7M4_9RHOB</name>
<organism evidence="1 2">
    <name type="scientific">Roseovarius gaetbuli</name>
    <dbReference type="NCBI Taxonomy" id="1356575"/>
    <lineage>
        <taxon>Bacteria</taxon>
        <taxon>Pseudomonadati</taxon>
        <taxon>Pseudomonadota</taxon>
        <taxon>Alphaproteobacteria</taxon>
        <taxon>Rhodobacterales</taxon>
        <taxon>Roseobacteraceae</taxon>
        <taxon>Roseovarius</taxon>
    </lineage>
</organism>
<evidence type="ECO:0000313" key="1">
    <source>
        <dbReference type="EMBL" id="SLN70949.1"/>
    </source>
</evidence>
<dbReference type="InterPro" id="IPR014347">
    <property type="entry name" value="Tautomerase/MIF_sf"/>
</dbReference>
<dbReference type="RefSeq" id="WP_085828336.1">
    <property type="nucleotide sequence ID" value="NZ_FWFJ01000046.1"/>
</dbReference>